<organism evidence="1 2">
    <name type="scientific">Aspergillus ibericus CBS 121593</name>
    <dbReference type="NCBI Taxonomy" id="1448316"/>
    <lineage>
        <taxon>Eukaryota</taxon>
        <taxon>Fungi</taxon>
        <taxon>Dikarya</taxon>
        <taxon>Ascomycota</taxon>
        <taxon>Pezizomycotina</taxon>
        <taxon>Eurotiomycetes</taxon>
        <taxon>Eurotiomycetidae</taxon>
        <taxon>Eurotiales</taxon>
        <taxon>Aspergillaceae</taxon>
        <taxon>Aspergillus</taxon>
        <taxon>Aspergillus subgen. Circumdati</taxon>
    </lineage>
</organism>
<evidence type="ECO:0000313" key="1">
    <source>
        <dbReference type="EMBL" id="RAL03341.1"/>
    </source>
</evidence>
<keyword evidence="2" id="KW-1185">Reference proteome</keyword>
<dbReference type="RefSeq" id="XP_025577668.1">
    <property type="nucleotide sequence ID" value="XM_025721314.1"/>
</dbReference>
<dbReference type="EMBL" id="KZ824428">
    <property type="protein sequence ID" value="RAL03341.1"/>
    <property type="molecule type" value="Genomic_DNA"/>
</dbReference>
<dbReference type="Proteomes" id="UP000249402">
    <property type="component" value="Unassembled WGS sequence"/>
</dbReference>
<name>A0A395H626_9EURO</name>
<dbReference type="OrthoDB" id="76567at2759"/>
<proteinExistence type="predicted"/>
<protein>
    <submittedName>
        <fullName evidence="1">Uncharacterized protein</fullName>
    </submittedName>
</protein>
<accession>A0A395H626</accession>
<evidence type="ECO:0000313" key="2">
    <source>
        <dbReference type="Proteomes" id="UP000249402"/>
    </source>
</evidence>
<dbReference type="GeneID" id="37226179"/>
<gene>
    <name evidence="1" type="ORF">BO80DRAFT_443014</name>
</gene>
<dbReference type="AlphaFoldDB" id="A0A395H626"/>
<reference evidence="1 2" key="1">
    <citation type="submission" date="2018-02" db="EMBL/GenBank/DDBJ databases">
        <title>The genomes of Aspergillus section Nigri reveals drivers in fungal speciation.</title>
        <authorList>
            <consortium name="DOE Joint Genome Institute"/>
            <person name="Vesth T.C."/>
            <person name="Nybo J."/>
            <person name="Theobald S."/>
            <person name="Brandl J."/>
            <person name="Frisvad J.C."/>
            <person name="Nielsen K.F."/>
            <person name="Lyhne E.K."/>
            <person name="Kogle M.E."/>
            <person name="Kuo A."/>
            <person name="Riley R."/>
            <person name="Clum A."/>
            <person name="Nolan M."/>
            <person name="Lipzen A."/>
            <person name="Salamov A."/>
            <person name="Henrissat B."/>
            <person name="Wiebenga A."/>
            <person name="De vries R.P."/>
            <person name="Grigoriev I.V."/>
            <person name="Mortensen U.H."/>
            <person name="Andersen M.R."/>
            <person name="Baker S.E."/>
        </authorList>
    </citation>
    <scope>NUCLEOTIDE SEQUENCE [LARGE SCALE GENOMIC DNA]</scope>
    <source>
        <strain evidence="1 2">CBS 121593</strain>
    </source>
</reference>
<sequence length="143" mass="16018">MGVTTPSSDLAMVRDIAQGDGNIHIAVSNVNTSNFKSIEKWRTHNHKGIRFTYFPDISTLIIKCSALHERAPASLDAAMAEKLMAMNITYREFYPQGASRYTAPLRIDQGTQCVPDKILTSDPRGIAGRIWLWRLGLENLDRV</sequence>
<dbReference type="VEuPathDB" id="FungiDB:BO80DRAFT_443014"/>